<accession>A0A6A6UUU2</accession>
<feature type="compositionally biased region" description="Low complexity" evidence="1">
    <location>
        <begin position="402"/>
        <end position="416"/>
    </location>
</feature>
<feature type="region of interest" description="Disordered" evidence="1">
    <location>
        <begin position="395"/>
        <end position="433"/>
    </location>
</feature>
<evidence type="ECO:0000313" key="3">
    <source>
        <dbReference type="EMBL" id="KAF2675243.1"/>
    </source>
</evidence>
<dbReference type="Proteomes" id="UP000799302">
    <property type="component" value="Unassembled WGS sequence"/>
</dbReference>
<dbReference type="AlphaFoldDB" id="A0A6A6UUU2"/>
<feature type="domain" description="DnaJ homologue subfamily C member 28 conserved" evidence="2">
    <location>
        <begin position="258"/>
        <end position="327"/>
    </location>
</feature>
<gene>
    <name evidence="3" type="ORF">BT63DRAFT_420458</name>
</gene>
<proteinExistence type="predicted"/>
<organism evidence="3 4">
    <name type="scientific">Microthyrium microscopicum</name>
    <dbReference type="NCBI Taxonomy" id="703497"/>
    <lineage>
        <taxon>Eukaryota</taxon>
        <taxon>Fungi</taxon>
        <taxon>Dikarya</taxon>
        <taxon>Ascomycota</taxon>
        <taxon>Pezizomycotina</taxon>
        <taxon>Dothideomycetes</taxon>
        <taxon>Dothideomycetes incertae sedis</taxon>
        <taxon>Microthyriales</taxon>
        <taxon>Microthyriaceae</taxon>
        <taxon>Microthyrium</taxon>
    </lineage>
</organism>
<evidence type="ECO:0000259" key="2">
    <source>
        <dbReference type="Pfam" id="PF09350"/>
    </source>
</evidence>
<evidence type="ECO:0000313" key="4">
    <source>
        <dbReference type="Proteomes" id="UP000799302"/>
    </source>
</evidence>
<dbReference type="PANTHER" id="PTHR39394">
    <property type="entry name" value="YALI0E31793P"/>
    <property type="match status" value="1"/>
</dbReference>
<dbReference type="PANTHER" id="PTHR39394:SF1">
    <property type="entry name" value="DNAJ HOMOLOGUE SUBFAMILY C MEMBER 28 CONSERVED DOMAIN-CONTAINING PROTEIN"/>
    <property type="match status" value="1"/>
</dbReference>
<evidence type="ECO:0000256" key="1">
    <source>
        <dbReference type="SAM" id="MobiDB-lite"/>
    </source>
</evidence>
<name>A0A6A6UUU2_9PEZI</name>
<dbReference type="InterPro" id="IPR018961">
    <property type="entry name" value="DnaJ_homolog_subfam-C_membr-28"/>
</dbReference>
<dbReference type="OrthoDB" id="1922282at2759"/>
<keyword evidence="4" id="KW-1185">Reference proteome</keyword>
<dbReference type="Pfam" id="PF09350">
    <property type="entry name" value="DJC28_CD"/>
    <property type="match status" value="1"/>
</dbReference>
<sequence>MPIARVTVRLVNPGPGRFSLAAQCRRRLSNNAPARDNSPKTFEIPQQVRNTSAQPSQSAQVIPETVKVSQQAEDASSEPSQGAMSARLEQLTEEALESGTTNLDDASFSAELRDRLAARIALANNLQTSHPQAFAEANLRSSAGHGTRDLASAQPWTGNEALADTALRMLNDAHKPLKSSHSSAPEPRIAPQGLVGVRRKPSAGARIASAKERSSQYAQAREAGLSQKERQQLSDEMKARFEPSARELPATLGGLAALANRRIDEAIARGKFKNLPRGKELERDYNASSPFIDTTEYLMNKMIKKQDIVPPWIEKQQELATAVRVFRLRMRNDWKRHAARMIAAVGGSLDEKVQRAHEYALAEQDNLLQPADKEPLQPETLEPISQNAHLSQISLSGQLEPSHSASKSRSSISEDSGAVEQEPTRRPSMRRRLPFRDTAWEATEHSFHKHSIANLNSITRSYNLIAPQLAQKPYFSLERELKACYAEVAPFLPAEIRQRALVVASPYPTTIGVGPPGGLLSNFDKTPAKVHDEDIARKGYGWRQFWRDMTGRV</sequence>
<protein>
    <recommendedName>
        <fullName evidence="2">DnaJ homologue subfamily C member 28 conserved domain-containing protein</fullName>
    </recommendedName>
</protein>
<reference evidence="3" key="1">
    <citation type="journal article" date="2020" name="Stud. Mycol.">
        <title>101 Dothideomycetes genomes: a test case for predicting lifestyles and emergence of pathogens.</title>
        <authorList>
            <person name="Haridas S."/>
            <person name="Albert R."/>
            <person name="Binder M."/>
            <person name="Bloem J."/>
            <person name="Labutti K."/>
            <person name="Salamov A."/>
            <person name="Andreopoulos B."/>
            <person name="Baker S."/>
            <person name="Barry K."/>
            <person name="Bills G."/>
            <person name="Bluhm B."/>
            <person name="Cannon C."/>
            <person name="Castanera R."/>
            <person name="Culley D."/>
            <person name="Daum C."/>
            <person name="Ezra D."/>
            <person name="Gonzalez J."/>
            <person name="Henrissat B."/>
            <person name="Kuo A."/>
            <person name="Liang C."/>
            <person name="Lipzen A."/>
            <person name="Lutzoni F."/>
            <person name="Magnuson J."/>
            <person name="Mondo S."/>
            <person name="Nolan M."/>
            <person name="Ohm R."/>
            <person name="Pangilinan J."/>
            <person name="Park H.-J."/>
            <person name="Ramirez L."/>
            <person name="Alfaro M."/>
            <person name="Sun H."/>
            <person name="Tritt A."/>
            <person name="Yoshinaga Y."/>
            <person name="Zwiers L.-H."/>
            <person name="Turgeon B."/>
            <person name="Goodwin S."/>
            <person name="Spatafora J."/>
            <person name="Crous P."/>
            <person name="Grigoriev I."/>
        </authorList>
    </citation>
    <scope>NUCLEOTIDE SEQUENCE</scope>
    <source>
        <strain evidence="3">CBS 115976</strain>
    </source>
</reference>
<feature type="region of interest" description="Disordered" evidence="1">
    <location>
        <begin position="176"/>
        <end position="234"/>
    </location>
</feature>
<dbReference type="EMBL" id="MU004230">
    <property type="protein sequence ID" value="KAF2675243.1"/>
    <property type="molecule type" value="Genomic_DNA"/>
</dbReference>